<sequence>MSPPCDATTTPNRHPRDPQRRSHQRPSSRRLTRPSASQTTNFQSSLATVAYRDRHPHIHRKQPVTPPCGAREPSGFQPGTTQKTRKRKNTIIKSD</sequence>
<protein>
    <submittedName>
        <fullName evidence="2">Uncharacterized protein</fullName>
    </submittedName>
</protein>
<feature type="compositionally biased region" description="Polar residues" evidence="1">
    <location>
        <begin position="34"/>
        <end position="47"/>
    </location>
</feature>
<feature type="compositionally biased region" description="Basic residues" evidence="1">
    <location>
        <begin position="83"/>
        <end position="95"/>
    </location>
</feature>
<organism evidence="2 3">
    <name type="scientific">Dorcoceras hygrometricum</name>
    <dbReference type="NCBI Taxonomy" id="472368"/>
    <lineage>
        <taxon>Eukaryota</taxon>
        <taxon>Viridiplantae</taxon>
        <taxon>Streptophyta</taxon>
        <taxon>Embryophyta</taxon>
        <taxon>Tracheophyta</taxon>
        <taxon>Spermatophyta</taxon>
        <taxon>Magnoliopsida</taxon>
        <taxon>eudicotyledons</taxon>
        <taxon>Gunneridae</taxon>
        <taxon>Pentapetalae</taxon>
        <taxon>asterids</taxon>
        <taxon>lamiids</taxon>
        <taxon>Lamiales</taxon>
        <taxon>Gesneriaceae</taxon>
        <taxon>Didymocarpoideae</taxon>
        <taxon>Trichosporeae</taxon>
        <taxon>Loxocarpinae</taxon>
        <taxon>Dorcoceras</taxon>
    </lineage>
</organism>
<feature type="region of interest" description="Disordered" evidence="1">
    <location>
        <begin position="1"/>
        <end position="95"/>
    </location>
</feature>
<name>A0A2Z6ZQF4_9LAMI</name>
<keyword evidence="3" id="KW-1185">Reference proteome</keyword>
<dbReference type="EMBL" id="KV315303">
    <property type="protein sequence ID" value="KZT75246.1"/>
    <property type="molecule type" value="Genomic_DNA"/>
</dbReference>
<reference evidence="2 3" key="1">
    <citation type="journal article" date="2015" name="Proc. Natl. Acad. Sci. U.S.A.">
        <title>The resurrection genome of Boea hygrometrica: A blueprint for survival of dehydration.</title>
        <authorList>
            <person name="Xiao L."/>
            <person name="Yang G."/>
            <person name="Zhang L."/>
            <person name="Yang X."/>
            <person name="Zhao S."/>
            <person name="Ji Z."/>
            <person name="Zhou Q."/>
            <person name="Hu M."/>
            <person name="Wang Y."/>
            <person name="Chen M."/>
            <person name="Xu Y."/>
            <person name="Jin H."/>
            <person name="Xiao X."/>
            <person name="Hu G."/>
            <person name="Bao F."/>
            <person name="Hu Y."/>
            <person name="Wan P."/>
            <person name="Li L."/>
            <person name="Deng X."/>
            <person name="Kuang T."/>
            <person name="Xiang C."/>
            <person name="Zhu J.K."/>
            <person name="Oliver M.J."/>
            <person name="He Y."/>
        </authorList>
    </citation>
    <scope>NUCLEOTIDE SEQUENCE [LARGE SCALE GENOMIC DNA]</scope>
    <source>
        <strain evidence="3">cv. XS01</strain>
    </source>
</reference>
<feature type="compositionally biased region" description="Basic residues" evidence="1">
    <location>
        <begin position="21"/>
        <end position="32"/>
    </location>
</feature>
<evidence type="ECO:0000256" key="1">
    <source>
        <dbReference type="SAM" id="MobiDB-lite"/>
    </source>
</evidence>
<evidence type="ECO:0000313" key="3">
    <source>
        <dbReference type="Proteomes" id="UP000250235"/>
    </source>
</evidence>
<accession>A0A2Z6ZQF4</accession>
<proteinExistence type="predicted"/>
<evidence type="ECO:0000313" key="2">
    <source>
        <dbReference type="EMBL" id="KZT75246.1"/>
    </source>
</evidence>
<dbReference type="Proteomes" id="UP000250235">
    <property type="component" value="Unassembled WGS sequence"/>
</dbReference>
<dbReference type="AlphaFoldDB" id="A0A2Z6ZQF4"/>
<gene>
    <name evidence="2" type="ORF">F511_47729</name>
</gene>